<name>A0A1U9NK21_9BACT</name>
<dbReference type="PIRSF" id="PIRSF018297">
    <property type="entry name" value="Doc"/>
    <property type="match status" value="1"/>
</dbReference>
<dbReference type="STRING" id="1936003.STSP2_01082"/>
<dbReference type="EMBL" id="CP019791">
    <property type="protein sequence ID" value="AQT67930.1"/>
    <property type="molecule type" value="Genomic_DNA"/>
</dbReference>
<reference evidence="3" key="1">
    <citation type="submission" date="2017-02" db="EMBL/GenBank/DDBJ databases">
        <title>Comparative genomics and description of representatives of a novel lineage of planctomycetes thriving in anoxic sediments.</title>
        <authorList>
            <person name="Spring S."/>
            <person name="Bunk B."/>
            <person name="Sproer C."/>
        </authorList>
    </citation>
    <scope>NUCLEOTIDE SEQUENCE [LARGE SCALE GENOMIC DNA]</scope>
    <source>
        <strain evidence="3">ST-NAGAB-D1</strain>
    </source>
</reference>
<feature type="domain" description="Fido" evidence="1">
    <location>
        <begin position="7"/>
        <end position="125"/>
    </location>
</feature>
<proteinExistence type="predicted"/>
<dbReference type="PROSITE" id="PS51459">
    <property type="entry name" value="FIDO"/>
    <property type="match status" value="1"/>
</dbReference>
<dbReference type="OrthoDB" id="9802752at2"/>
<dbReference type="SUPFAM" id="SSF140931">
    <property type="entry name" value="Fic-like"/>
    <property type="match status" value="1"/>
</dbReference>
<dbReference type="InterPro" id="IPR053737">
    <property type="entry name" value="Type_II_TA_Toxin"/>
</dbReference>
<protein>
    <submittedName>
        <fullName evidence="2">Death on curing protein</fullName>
    </submittedName>
</protein>
<dbReference type="InterPro" id="IPR006440">
    <property type="entry name" value="Doc"/>
</dbReference>
<dbReference type="InterPro" id="IPR036597">
    <property type="entry name" value="Fido-like_dom_sf"/>
</dbReference>
<dbReference type="AlphaFoldDB" id="A0A1U9NK21"/>
<evidence type="ECO:0000313" key="2">
    <source>
        <dbReference type="EMBL" id="AQT67930.1"/>
    </source>
</evidence>
<dbReference type="PANTHER" id="PTHR39426">
    <property type="entry name" value="HOMOLOGY TO DEATH-ON-CURING PROTEIN OF PHAGE P1"/>
    <property type="match status" value="1"/>
</dbReference>
<dbReference type="InterPro" id="IPR003812">
    <property type="entry name" value="Fido"/>
</dbReference>
<dbReference type="GO" id="GO:0016301">
    <property type="term" value="F:kinase activity"/>
    <property type="evidence" value="ECO:0007669"/>
    <property type="project" value="InterPro"/>
</dbReference>
<dbReference type="RefSeq" id="WP_146660510.1">
    <property type="nucleotide sequence ID" value="NZ_CP019791.1"/>
</dbReference>
<evidence type="ECO:0000313" key="3">
    <source>
        <dbReference type="Proteomes" id="UP000189674"/>
    </source>
</evidence>
<dbReference type="PANTHER" id="PTHR39426:SF1">
    <property type="entry name" value="HOMOLOGY TO DEATH-ON-CURING PROTEIN OF PHAGE P1"/>
    <property type="match status" value="1"/>
</dbReference>
<dbReference type="Gene3D" id="1.20.120.1870">
    <property type="entry name" value="Fic/DOC protein, Fido domain"/>
    <property type="match status" value="1"/>
</dbReference>
<gene>
    <name evidence="2" type="primary">doc</name>
    <name evidence="2" type="ORF">STSP2_01082</name>
</gene>
<evidence type="ECO:0000259" key="1">
    <source>
        <dbReference type="PROSITE" id="PS51459"/>
    </source>
</evidence>
<dbReference type="KEGG" id="alus:STSP2_01082"/>
<organism evidence="2 3">
    <name type="scientific">Anaerohalosphaera lusitana</name>
    <dbReference type="NCBI Taxonomy" id="1936003"/>
    <lineage>
        <taxon>Bacteria</taxon>
        <taxon>Pseudomonadati</taxon>
        <taxon>Planctomycetota</taxon>
        <taxon>Phycisphaerae</taxon>
        <taxon>Sedimentisphaerales</taxon>
        <taxon>Anaerohalosphaeraceae</taxon>
        <taxon>Anaerohalosphaera</taxon>
    </lineage>
</organism>
<keyword evidence="3" id="KW-1185">Reference proteome</keyword>
<sequence length="132" mass="14481">MQIPYFLDLEQVLRLHGSLIENYGGLAGVRDMGLLQSAIAAPQAAYEGQFLYNDIFEMAAAYLYHLVQNHAFLDGNKRIGAASAIVFLAINDIQIQNDEEGLVEITLGVAKGQIGKTEIAKFLRSNVIDPMP</sequence>
<dbReference type="NCBIfam" id="TIGR01550">
    <property type="entry name" value="DOC_P1"/>
    <property type="match status" value="1"/>
</dbReference>
<accession>A0A1U9NK21</accession>
<dbReference type="Proteomes" id="UP000189674">
    <property type="component" value="Chromosome"/>
</dbReference>
<dbReference type="Pfam" id="PF02661">
    <property type="entry name" value="Fic"/>
    <property type="match status" value="1"/>
</dbReference>